<feature type="signal peptide" evidence="1">
    <location>
        <begin position="1"/>
        <end position="23"/>
    </location>
</feature>
<keyword evidence="3" id="KW-1185">Reference proteome</keyword>
<evidence type="ECO:0000313" key="2">
    <source>
        <dbReference type="EMBL" id="KAF4623874.1"/>
    </source>
</evidence>
<gene>
    <name evidence="2" type="ORF">D9613_002384</name>
</gene>
<dbReference type="AlphaFoldDB" id="A0A8H4R7V4"/>
<evidence type="ECO:0000313" key="3">
    <source>
        <dbReference type="Proteomes" id="UP000521872"/>
    </source>
</evidence>
<name>A0A8H4R7V4_9AGAR</name>
<protein>
    <submittedName>
        <fullName evidence="2">Uncharacterized protein</fullName>
    </submittedName>
</protein>
<reference evidence="2 3" key="1">
    <citation type="submission" date="2019-12" db="EMBL/GenBank/DDBJ databases">
        <authorList>
            <person name="Floudas D."/>
            <person name="Bentzer J."/>
            <person name="Ahren D."/>
            <person name="Johansson T."/>
            <person name="Persson P."/>
            <person name="Tunlid A."/>
        </authorList>
    </citation>
    <scope>NUCLEOTIDE SEQUENCE [LARGE SCALE GENOMIC DNA]</scope>
    <source>
        <strain evidence="2 3">CBS 102.39</strain>
    </source>
</reference>
<keyword evidence="1" id="KW-0732">Signal</keyword>
<sequence>MKARWFNPVVFTFLVLFLITGRNQLCSDGCFSTESTSSTPFQTTTRTRRGKTSILPGHGPWYDYPGGIGYVPSSNLTATIINVEPPVGHHVLYPEDDAMIGSWLTLWFAVSGITLDEILAGDLIY</sequence>
<accession>A0A8H4R7V4</accession>
<comment type="caution">
    <text evidence="2">The sequence shown here is derived from an EMBL/GenBank/DDBJ whole genome shotgun (WGS) entry which is preliminary data.</text>
</comment>
<dbReference type="EMBL" id="JAACJL010000001">
    <property type="protein sequence ID" value="KAF4623874.1"/>
    <property type="molecule type" value="Genomic_DNA"/>
</dbReference>
<organism evidence="2 3">
    <name type="scientific">Agrocybe pediades</name>
    <dbReference type="NCBI Taxonomy" id="84607"/>
    <lineage>
        <taxon>Eukaryota</taxon>
        <taxon>Fungi</taxon>
        <taxon>Dikarya</taxon>
        <taxon>Basidiomycota</taxon>
        <taxon>Agaricomycotina</taxon>
        <taxon>Agaricomycetes</taxon>
        <taxon>Agaricomycetidae</taxon>
        <taxon>Agaricales</taxon>
        <taxon>Agaricineae</taxon>
        <taxon>Strophariaceae</taxon>
        <taxon>Agrocybe</taxon>
    </lineage>
</organism>
<proteinExistence type="predicted"/>
<dbReference type="Proteomes" id="UP000521872">
    <property type="component" value="Unassembled WGS sequence"/>
</dbReference>
<evidence type="ECO:0000256" key="1">
    <source>
        <dbReference type="SAM" id="SignalP"/>
    </source>
</evidence>
<feature type="chain" id="PRO_5034217227" evidence="1">
    <location>
        <begin position="24"/>
        <end position="125"/>
    </location>
</feature>